<organism evidence="2 3">
    <name type="scientific">Agrococcus versicolor</name>
    <dbReference type="NCBI Taxonomy" id="501482"/>
    <lineage>
        <taxon>Bacteria</taxon>
        <taxon>Bacillati</taxon>
        <taxon>Actinomycetota</taxon>
        <taxon>Actinomycetes</taxon>
        <taxon>Micrococcales</taxon>
        <taxon>Microbacteriaceae</taxon>
        <taxon>Agrococcus</taxon>
    </lineage>
</organism>
<feature type="transmembrane region" description="Helical" evidence="1">
    <location>
        <begin position="6"/>
        <end position="25"/>
    </location>
</feature>
<proteinExistence type="predicted"/>
<keyword evidence="1" id="KW-0472">Membrane</keyword>
<accession>A0ABN3AMR5</accession>
<gene>
    <name evidence="2" type="ORF">GCM10009846_10190</name>
</gene>
<evidence type="ECO:0000313" key="3">
    <source>
        <dbReference type="Proteomes" id="UP001501599"/>
    </source>
</evidence>
<comment type="caution">
    <text evidence="2">The sequence shown here is derived from an EMBL/GenBank/DDBJ whole genome shotgun (WGS) entry which is preliminary data.</text>
</comment>
<name>A0ABN3AMR5_9MICO</name>
<evidence type="ECO:0000256" key="1">
    <source>
        <dbReference type="SAM" id="Phobius"/>
    </source>
</evidence>
<dbReference type="EMBL" id="BAAAQT010000005">
    <property type="protein sequence ID" value="GAA2172401.1"/>
    <property type="molecule type" value="Genomic_DNA"/>
</dbReference>
<dbReference type="Proteomes" id="UP001501599">
    <property type="component" value="Unassembled WGS sequence"/>
</dbReference>
<protein>
    <submittedName>
        <fullName evidence="2">Uncharacterized protein</fullName>
    </submittedName>
</protein>
<keyword evidence="1" id="KW-1133">Transmembrane helix</keyword>
<keyword evidence="3" id="KW-1185">Reference proteome</keyword>
<keyword evidence="1" id="KW-0812">Transmembrane</keyword>
<dbReference type="RefSeq" id="WP_344341128.1">
    <property type="nucleotide sequence ID" value="NZ_BAAAQT010000005.1"/>
</dbReference>
<reference evidence="2 3" key="1">
    <citation type="journal article" date="2019" name="Int. J. Syst. Evol. Microbiol.">
        <title>The Global Catalogue of Microorganisms (GCM) 10K type strain sequencing project: providing services to taxonomists for standard genome sequencing and annotation.</title>
        <authorList>
            <consortium name="The Broad Institute Genomics Platform"/>
            <consortium name="The Broad Institute Genome Sequencing Center for Infectious Disease"/>
            <person name="Wu L."/>
            <person name="Ma J."/>
        </authorList>
    </citation>
    <scope>NUCLEOTIDE SEQUENCE [LARGE SCALE GENOMIC DNA]</scope>
    <source>
        <strain evidence="2 3">JCM 16026</strain>
    </source>
</reference>
<evidence type="ECO:0000313" key="2">
    <source>
        <dbReference type="EMBL" id="GAA2172401.1"/>
    </source>
</evidence>
<sequence>MDDPFVALVVGLLIGWGTLGVAWFVRDVVLPRVRRSREPSDAPLEVVVEGDQWRVDNILKDRHLLSVQAAARDIVTGTPTQFREVAILLPGPPSPFEFYQPLPPGSKVELTWVTVDRGARSTTLHKGKVVTNADETHYRVQPTR</sequence>